<reference evidence="2" key="1">
    <citation type="journal article" date="2023" name="Int. J. Mol. Sci.">
        <title>Metagenomics Revealed a New Genus 'Candidatus Thiocaldithrix dubininis' gen. nov., sp. nov. and a New Species 'Candidatus Thiothrix putei' sp. nov. in the Family Thiotrichaceae, Some Members of Which Have Traits of Both Na+- and H+-Motive Energetics.</title>
        <authorList>
            <person name="Ravin N.V."/>
            <person name="Muntyan M.S."/>
            <person name="Smolyakov D.D."/>
            <person name="Rudenko T.S."/>
            <person name="Beletsky A.V."/>
            <person name="Mardanov A.V."/>
            <person name="Grabovich M.Y."/>
        </authorList>
    </citation>
    <scope>NUCLEOTIDE SEQUENCE</scope>
    <source>
        <strain evidence="2">GKL-01</strain>
    </source>
</reference>
<dbReference type="SUPFAM" id="SSF55729">
    <property type="entry name" value="Acyl-CoA N-acyltransferases (Nat)"/>
    <property type="match status" value="1"/>
</dbReference>
<protein>
    <submittedName>
        <fullName evidence="2">GNAT family N-acetyltransferase</fullName>
    </submittedName>
</protein>
<dbReference type="KEGG" id="tdu:QJT80_12020"/>
<proteinExistence type="predicted"/>
<dbReference type="EMBL" id="CP124755">
    <property type="protein sequence ID" value="WGZ90220.1"/>
    <property type="molecule type" value="Genomic_DNA"/>
</dbReference>
<dbReference type="Proteomes" id="UP001300672">
    <property type="component" value="Chromosome"/>
</dbReference>
<dbReference type="CDD" id="cd04301">
    <property type="entry name" value="NAT_SF"/>
    <property type="match status" value="1"/>
</dbReference>
<dbReference type="InterPro" id="IPR000182">
    <property type="entry name" value="GNAT_dom"/>
</dbReference>
<dbReference type="Gene3D" id="3.40.630.30">
    <property type="match status" value="1"/>
</dbReference>
<name>A0AA95H5Y7_9GAMM</name>
<dbReference type="AlphaFoldDB" id="A0AA95H5Y7"/>
<organism evidence="2">
    <name type="scientific">Candidatus Thiocaldithrix dubininis</name>
    <dbReference type="NCBI Taxonomy" id="3080823"/>
    <lineage>
        <taxon>Bacteria</taxon>
        <taxon>Pseudomonadati</taxon>
        <taxon>Pseudomonadota</taxon>
        <taxon>Gammaproteobacteria</taxon>
        <taxon>Thiotrichales</taxon>
        <taxon>Thiotrichaceae</taxon>
        <taxon>Candidatus Thiocaldithrix</taxon>
    </lineage>
</organism>
<accession>A0AA95H5Y7</accession>
<dbReference type="InterPro" id="IPR016181">
    <property type="entry name" value="Acyl_CoA_acyltransferase"/>
</dbReference>
<reference evidence="2" key="2">
    <citation type="submission" date="2023-04" db="EMBL/GenBank/DDBJ databases">
        <authorList>
            <person name="Beletskiy A.V."/>
            <person name="Mardanov A.V."/>
            <person name="Ravin N.V."/>
        </authorList>
    </citation>
    <scope>NUCLEOTIDE SEQUENCE</scope>
    <source>
        <strain evidence="2">GKL-01</strain>
    </source>
</reference>
<dbReference type="GO" id="GO:0016747">
    <property type="term" value="F:acyltransferase activity, transferring groups other than amino-acyl groups"/>
    <property type="evidence" value="ECO:0007669"/>
    <property type="project" value="InterPro"/>
</dbReference>
<dbReference type="PROSITE" id="PS51186">
    <property type="entry name" value="GNAT"/>
    <property type="match status" value="1"/>
</dbReference>
<dbReference type="Pfam" id="PF00583">
    <property type="entry name" value="Acetyltransf_1"/>
    <property type="match status" value="1"/>
</dbReference>
<feature type="domain" description="N-acetyltransferase" evidence="1">
    <location>
        <begin position="1"/>
        <end position="136"/>
    </location>
</feature>
<sequence length="136" mass="15599">MNLTTIENPKDDETKPIINGIMEYGLSQIQNRLPRLWAFHAKSGDIIVGGAVGRDHFSQFYLDHLWVKEELRSKGLGSRIHEQVLQCANSCGCKRIQLNTLNKRAVDFYIKLGYSTLAIIEEYVDGFDLYYMAKEI</sequence>
<gene>
    <name evidence="2" type="ORF">QJT80_12020</name>
</gene>
<evidence type="ECO:0000259" key="1">
    <source>
        <dbReference type="PROSITE" id="PS51186"/>
    </source>
</evidence>
<evidence type="ECO:0000313" key="2">
    <source>
        <dbReference type="EMBL" id="WGZ90220.1"/>
    </source>
</evidence>